<evidence type="ECO:0000256" key="10">
    <source>
        <dbReference type="ARBA" id="ARBA00048205"/>
    </source>
</evidence>
<feature type="domain" description="DUS-like FMN-binding" evidence="12">
    <location>
        <begin position="17"/>
        <end position="322"/>
    </location>
</feature>
<dbReference type="InterPro" id="IPR024036">
    <property type="entry name" value="tRNA-dHydroUridine_Synthase_C"/>
</dbReference>
<dbReference type="Gene3D" id="1.10.1200.80">
    <property type="entry name" value="Putative flavin oxidoreducatase, domain 2"/>
    <property type="match status" value="1"/>
</dbReference>
<comment type="cofactor">
    <cofactor evidence="1">
        <name>FMN</name>
        <dbReference type="ChEBI" id="CHEBI:58210"/>
    </cofactor>
</comment>
<evidence type="ECO:0000256" key="4">
    <source>
        <dbReference type="ARBA" id="ARBA00022630"/>
    </source>
</evidence>
<keyword evidence="5" id="KW-0288">FMN</keyword>
<dbReference type="InterPro" id="IPR001269">
    <property type="entry name" value="DUS_fam"/>
</dbReference>
<evidence type="ECO:0000256" key="7">
    <source>
        <dbReference type="ARBA" id="ARBA00022857"/>
    </source>
</evidence>
<dbReference type="InterPro" id="IPR004652">
    <property type="entry name" value="DusB-like"/>
</dbReference>
<evidence type="ECO:0000256" key="9">
    <source>
        <dbReference type="ARBA" id="ARBA00023002"/>
    </source>
</evidence>
<evidence type="ECO:0000259" key="12">
    <source>
        <dbReference type="Pfam" id="PF01207"/>
    </source>
</evidence>
<dbReference type="PANTHER" id="PTHR45846">
    <property type="entry name" value="TRNA-DIHYDROURIDINE(47) SYNTHASE [NAD(P)(+)]-LIKE"/>
    <property type="match status" value="1"/>
</dbReference>
<dbReference type="EMBL" id="VSSQ01003271">
    <property type="protein sequence ID" value="MPM19917.1"/>
    <property type="molecule type" value="Genomic_DNA"/>
</dbReference>
<dbReference type="PROSITE" id="PS01136">
    <property type="entry name" value="UPF0034"/>
    <property type="match status" value="1"/>
</dbReference>
<dbReference type="GO" id="GO:0000049">
    <property type="term" value="F:tRNA binding"/>
    <property type="evidence" value="ECO:0007669"/>
    <property type="project" value="UniProtKB-KW"/>
</dbReference>
<accession>A0A644XVJ2</accession>
<keyword evidence="3" id="KW-0820">tRNA-binding</keyword>
<keyword evidence="4" id="KW-0285">Flavoprotein</keyword>
<keyword evidence="7" id="KW-0521">NADP</keyword>
<sequence length="327" mass="36476">MKEMLKVGNIQLNTNVLLAPMAGVTDITYRTICKEMGAGLVYTEMVSAKGLYYKDIKTAQLMKINQKNRPVSLQIFGSDADIMAYVVENYINQRDDIDIVDINMGCPAPKIVKNGDGSALMKNPSLAGEIINKVKKSSTKPVTVKIRAGWDSKNINAVEFAKVLEYNGADMIAVHGRTREQFYTGKADYSIIKEVKESIDIPVVGNGDIYSPQDALKMISETDCDAVMIGRGILGNPWLIKNTAKALLGNFDFYEPSLSERIEMIKRHASMLVSELDEKIAILEMRKFAAWYMKGMKNSSETRASINKITNAEDLYNVLNKYLETID</sequence>
<gene>
    <name evidence="13" type="primary">dus_23</name>
    <name evidence="13" type="ORF">SDC9_66344</name>
</gene>
<comment type="function">
    <text evidence="2">Catalyzes the synthesis of 5,6-dihydrouridine (D), a modified base found in the D-loop of most tRNAs, via the reduction of the C5-C6 double bond in target uridines.</text>
</comment>
<reference evidence="13" key="1">
    <citation type="submission" date="2019-08" db="EMBL/GenBank/DDBJ databases">
        <authorList>
            <person name="Kucharzyk K."/>
            <person name="Murdoch R.W."/>
            <person name="Higgins S."/>
            <person name="Loffler F."/>
        </authorList>
    </citation>
    <scope>NUCLEOTIDE SEQUENCE</scope>
</reference>
<protein>
    <submittedName>
        <fullName evidence="13">Putative tRNA-dihydrouridine synthase</fullName>
        <ecNumber evidence="13">1.3.1.-</ecNumber>
    </submittedName>
</protein>
<evidence type="ECO:0000256" key="1">
    <source>
        <dbReference type="ARBA" id="ARBA00001917"/>
    </source>
</evidence>
<keyword evidence="8" id="KW-0694">RNA-binding</keyword>
<evidence type="ECO:0000256" key="3">
    <source>
        <dbReference type="ARBA" id="ARBA00022555"/>
    </source>
</evidence>
<dbReference type="EC" id="1.3.1.-" evidence="13"/>
<comment type="caution">
    <text evidence="13">The sequence shown here is derived from an EMBL/GenBank/DDBJ whole genome shotgun (WGS) entry which is preliminary data.</text>
</comment>
<organism evidence="13">
    <name type="scientific">bioreactor metagenome</name>
    <dbReference type="NCBI Taxonomy" id="1076179"/>
    <lineage>
        <taxon>unclassified sequences</taxon>
        <taxon>metagenomes</taxon>
        <taxon>ecological metagenomes</taxon>
    </lineage>
</organism>
<evidence type="ECO:0000256" key="8">
    <source>
        <dbReference type="ARBA" id="ARBA00022884"/>
    </source>
</evidence>
<evidence type="ECO:0000256" key="5">
    <source>
        <dbReference type="ARBA" id="ARBA00022643"/>
    </source>
</evidence>
<dbReference type="GO" id="GO:0017150">
    <property type="term" value="F:tRNA dihydrouridine synthase activity"/>
    <property type="evidence" value="ECO:0007669"/>
    <property type="project" value="InterPro"/>
</dbReference>
<dbReference type="SUPFAM" id="SSF51395">
    <property type="entry name" value="FMN-linked oxidoreductases"/>
    <property type="match status" value="1"/>
</dbReference>
<evidence type="ECO:0000256" key="2">
    <source>
        <dbReference type="ARBA" id="ARBA00002790"/>
    </source>
</evidence>
<dbReference type="CDD" id="cd02801">
    <property type="entry name" value="DUS_like_FMN"/>
    <property type="match status" value="1"/>
</dbReference>
<dbReference type="InterPro" id="IPR013785">
    <property type="entry name" value="Aldolase_TIM"/>
</dbReference>
<keyword evidence="9 13" id="KW-0560">Oxidoreductase</keyword>
<evidence type="ECO:0000313" key="13">
    <source>
        <dbReference type="EMBL" id="MPM19917.1"/>
    </source>
</evidence>
<proteinExistence type="predicted"/>
<keyword evidence="6" id="KW-0819">tRNA processing</keyword>
<dbReference type="NCBIfam" id="TIGR00737">
    <property type="entry name" value="nifR3_yhdG"/>
    <property type="match status" value="1"/>
</dbReference>
<evidence type="ECO:0000256" key="6">
    <source>
        <dbReference type="ARBA" id="ARBA00022694"/>
    </source>
</evidence>
<name>A0A644XVJ2_9ZZZZ</name>
<dbReference type="Pfam" id="PF01207">
    <property type="entry name" value="Dus"/>
    <property type="match status" value="1"/>
</dbReference>
<dbReference type="InterPro" id="IPR035587">
    <property type="entry name" value="DUS-like_FMN-bd"/>
</dbReference>
<dbReference type="InterPro" id="IPR018517">
    <property type="entry name" value="tRNA_hU_synthase_CS"/>
</dbReference>
<comment type="catalytic activity">
    <reaction evidence="10">
        <text>a 5,6-dihydrouridine in tRNA + NADP(+) = a uridine in tRNA + NADPH + H(+)</text>
        <dbReference type="Rhea" id="RHEA:23624"/>
        <dbReference type="Rhea" id="RHEA-COMP:13339"/>
        <dbReference type="Rhea" id="RHEA-COMP:13887"/>
        <dbReference type="ChEBI" id="CHEBI:15378"/>
        <dbReference type="ChEBI" id="CHEBI:57783"/>
        <dbReference type="ChEBI" id="CHEBI:58349"/>
        <dbReference type="ChEBI" id="CHEBI:65315"/>
        <dbReference type="ChEBI" id="CHEBI:74443"/>
    </reaction>
</comment>
<dbReference type="PIRSF" id="PIRSF006621">
    <property type="entry name" value="Dus"/>
    <property type="match status" value="1"/>
</dbReference>
<dbReference type="PANTHER" id="PTHR45846:SF1">
    <property type="entry name" value="TRNA-DIHYDROURIDINE(47) SYNTHASE [NAD(P)(+)]-LIKE"/>
    <property type="match status" value="1"/>
</dbReference>
<evidence type="ECO:0000256" key="11">
    <source>
        <dbReference type="ARBA" id="ARBA00048802"/>
    </source>
</evidence>
<comment type="catalytic activity">
    <reaction evidence="11">
        <text>a 5,6-dihydrouridine in tRNA + NAD(+) = a uridine in tRNA + NADH + H(+)</text>
        <dbReference type="Rhea" id="RHEA:54452"/>
        <dbReference type="Rhea" id="RHEA-COMP:13339"/>
        <dbReference type="Rhea" id="RHEA-COMP:13887"/>
        <dbReference type="ChEBI" id="CHEBI:15378"/>
        <dbReference type="ChEBI" id="CHEBI:57540"/>
        <dbReference type="ChEBI" id="CHEBI:57945"/>
        <dbReference type="ChEBI" id="CHEBI:65315"/>
        <dbReference type="ChEBI" id="CHEBI:74443"/>
    </reaction>
</comment>
<dbReference type="GO" id="GO:0050660">
    <property type="term" value="F:flavin adenine dinucleotide binding"/>
    <property type="evidence" value="ECO:0007669"/>
    <property type="project" value="InterPro"/>
</dbReference>
<dbReference type="AlphaFoldDB" id="A0A644XVJ2"/>
<dbReference type="Gene3D" id="3.20.20.70">
    <property type="entry name" value="Aldolase class I"/>
    <property type="match status" value="1"/>
</dbReference>